<comment type="caution">
    <text evidence="3">The sequence shown here is derived from an EMBL/GenBank/DDBJ whole genome shotgun (WGS) entry which is preliminary data.</text>
</comment>
<sequence length="487" mass="52218">MITNDYWVWPQAFHSRYRSVILIGEDFHDEYVKREGRNVVRLMLLMMQTLLIMEGVGATTTVLNQLSPSTILATSAPVAPVFSAVPSSATVTPVSSAVPTSAPVAPVVSAVPSSATVAPVSSAVPTSAPVAPVFSAVPSSATVTPMTTESPSVSSSATSQSASISPSPSITAPPPSSTAVTSETPSLPLATETLPTASTKDDATTTVVDASPTTLAPLPSTSVLVTPAPQGKTDMVEVYVEISFTMPWGRLCYLLTLFREALSNDLIKCNGEGTGIRCVRADPARIKLINSKEKCTNTTYYNDEAVLQFYVSDDEKDLNETKEMTIETFVILYGYWVNERMILLDKVFEKKVKNVELIGADAQVDKYTEAERIGIGIGVGFAVVVLILLILYCVRGCRNVKTVGRKPYEERMIFANTRAINEDASNNTGNAGNEPDEVVIHSPPVAKTQDEMPLLSTIKDYEDGQKAEAGKAPLANLSLTTIPRESQ</sequence>
<feature type="compositionally biased region" description="Low complexity" evidence="1">
    <location>
        <begin position="142"/>
        <end position="170"/>
    </location>
</feature>
<reference evidence="3" key="1">
    <citation type="submission" date="2023-01" db="EMBL/GenBank/DDBJ databases">
        <title>Genome assembly of the deep-sea coral Lophelia pertusa.</title>
        <authorList>
            <person name="Herrera S."/>
            <person name="Cordes E."/>
        </authorList>
    </citation>
    <scope>NUCLEOTIDE SEQUENCE</scope>
    <source>
        <strain evidence="3">USNM1676648</strain>
        <tissue evidence="3">Polyp</tissue>
    </source>
</reference>
<keyword evidence="2" id="KW-0472">Membrane</keyword>
<name>A0A9W9ZPG6_9CNID</name>
<gene>
    <name evidence="3" type="ORF">OS493_016433</name>
</gene>
<protein>
    <submittedName>
        <fullName evidence="3">Uncharacterized protein</fullName>
    </submittedName>
</protein>
<feature type="transmembrane region" description="Helical" evidence="2">
    <location>
        <begin position="373"/>
        <end position="394"/>
    </location>
</feature>
<evidence type="ECO:0000313" key="3">
    <source>
        <dbReference type="EMBL" id="KAJ7385356.1"/>
    </source>
</evidence>
<evidence type="ECO:0000313" key="4">
    <source>
        <dbReference type="Proteomes" id="UP001163046"/>
    </source>
</evidence>
<feature type="region of interest" description="Disordered" evidence="1">
    <location>
        <begin position="142"/>
        <end position="205"/>
    </location>
</feature>
<proteinExistence type="predicted"/>
<dbReference type="OrthoDB" id="5990427at2759"/>
<dbReference type="Proteomes" id="UP001163046">
    <property type="component" value="Unassembled WGS sequence"/>
</dbReference>
<feature type="compositionally biased region" description="Low complexity" evidence="1">
    <location>
        <begin position="177"/>
        <end position="186"/>
    </location>
</feature>
<keyword evidence="2" id="KW-1133">Transmembrane helix</keyword>
<accession>A0A9W9ZPG6</accession>
<organism evidence="3 4">
    <name type="scientific">Desmophyllum pertusum</name>
    <dbReference type="NCBI Taxonomy" id="174260"/>
    <lineage>
        <taxon>Eukaryota</taxon>
        <taxon>Metazoa</taxon>
        <taxon>Cnidaria</taxon>
        <taxon>Anthozoa</taxon>
        <taxon>Hexacorallia</taxon>
        <taxon>Scleractinia</taxon>
        <taxon>Caryophylliina</taxon>
        <taxon>Caryophylliidae</taxon>
        <taxon>Desmophyllum</taxon>
    </lineage>
</organism>
<keyword evidence="4" id="KW-1185">Reference proteome</keyword>
<evidence type="ECO:0000256" key="2">
    <source>
        <dbReference type="SAM" id="Phobius"/>
    </source>
</evidence>
<dbReference type="EMBL" id="MU825881">
    <property type="protein sequence ID" value="KAJ7385356.1"/>
    <property type="molecule type" value="Genomic_DNA"/>
</dbReference>
<dbReference type="AlphaFoldDB" id="A0A9W9ZPG6"/>
<keyword evidence="2" id="KW-0812">Transmembrane</keyword>
<evidence type="ECO:0000256" key="1">
    <source>
        <dbReference type="SAM" id="MobiDB-lite"/>
    </source>
</evidence>